<evidence type="ECO:0000259" key="10">
    <source>
        <dbReference type="Pfam" id="PF23220"/>
    </source>
</evidence>
<dbReference type="SUPFAM" id="SSF48452">
    <property type="entry name" value="TPR-like"/>
    <property type="match status" value="2"/>
</dbReference>
<dbReference type="PANTHER" id="PTHR11246">
    <property type="entry name" value="PRE-MRNA SPLICING FACTOR"/>
    <property type="match status" value="1"/>
</dbReference>
<comment type="similarity">
    <text evidence="2">Belongs to the crooked-neck family.</text>
</comment>
<feature type="compositionally biased region" description="Acidic residues" evidence="9">
    <location>
        <begin position="843"/>
        <end position="855"/>
    </location>
</feature>
<dbReference type="InterPro" id="IPR011990">
    <property type="entry name" value="TPR-like_helical_dom_sf"/>
</dbReference>
<keyword evidence="7" id="KW-0539">Nucleus</keyword>
<dbReference type="InterPro" id="IPR055430">
    <property type="entry name" value="HAT_Syf1_CNRKL1_C"/>
</dbReference>
<name>A0A4T0WYE4_9ASCO</name>
<dbReference type="SMART" id="SM00386">
    <property type="entry name" value="HAT"/>
    <property type="match status" value="4"/>
</dbReference>
<dbReference type="PANTHER" id="PTHR11246:SF5">
    <property type="entry name" value="PRE-MRNA-SPLICING FACTOR SYF1"/>
    <property type="match status" value="1"/>
</dbReference>
<comment type="caution">
    <text evidence="12">The sequence shown here is derived from an EMBL/GenBank/DDBJ whole genome shotgun (WGS) entry which is preliminary data.</text>
</comment>
<evidence type="ECO:0000256" key="6">
    <source>
        <dbReference type="ARBA" id="ARBA00023187"/>
    </source>
</evidence>
<dbReference type="InterPro" id="IPR003107">
    <property type="entry name" value="HAT"/>
</dbReference>
<accession>A0A4T0WYE4</accession>
<feature type="domain" description="Pre-mRNA-splicing factor SYF1 central HAT repeats" evidence="10">
    <location>
        <begin position="278"/>
        <end position="418"/>
    </location>
</feature>
<dbReference type="Gene3D" id="1.25.40.10">
    <property type="entry name" value="Tetratricopeptide repeat domain"/>
    <property type="match status" value="3"/>
</dbReference>
<keyword evidence="6" id="KW-0508">mRNA splicing</keyword>
<evidence type="ECO:0000259" key="11">
    <source>
        <dbReference type="Pfam" id="PF23231"/>
    </source>
</evidence>
<dbReference type="AlphaFoldDB" id="A0A4T0WYE4"/>
<evidence type="ECO:0000256" key="8">
    <source>
        <dbReference type="ARBA" id="ARBA00039472"/>
    </source>
</evidence>
<evidence type="ECO:0000256" key="7">
    <source>
        <dbReference type="ARBA" id="ARBA00023242"/>
    </source>
</evidence>
<dbReference type="InterPro" id="IPR056350">
    <property type="entry name" value="HAT_Syf1_central"/>
</dbReference>
<protein>
    <recommendedName>
        <fullName evidence="8">Pre-mRNA-splicing factor SYF1</fullName>
    </recommendedName>
</protein>
<feature type="compositionally biased region" description="Basic and acidic residues" evidence="9">
    <location>
        <begin position="832"/>
        <end position="842"/>
    </location>
</feature>
<dbReference type="OrthoDB" id="10067343at2759"/>
<keyword evidence="4" id="KW-0747">Spliceosome</keyword>
<feature type="region of interest" description="Disordered" evidence="9">
    <location>
        <begin position="832"/>
        <end position="855"/>
    </location>
</feature>
<evidence type="ECO:0000256" key="9">
    <source>
        <dbReference type="SAM" id="MobiDB-lite"/>
    </source>
</evidence>
<evidence type="ECO:0000313" key="13">
    <source>
        <dbReference type="Proteomes" id="UP000307173"/>
    </source>
</evidence>
<feature type="domain" description="Pre-mRNA-splicing factor Syf1/CRNKL1-like C-terminal HAT-repeats" evidence="11">
    <location>
        <begin position="430"/>
        <end position="792"/>
    </location>
</feature>
<evidence type="ECO:0000313" key="12">
    <source>
        <dbReference type="EMBL" id="TID20456.1"/>
    </source>
</evidence>
<keyword evidence="13" id="KW-1185">Reference proteome</keyword>
<keyword evidence="5" id="KW-0677">Repeat</keyword>
<dbReference type="Pfam" id="PF23231">
    <property type="entry name" value="HAT_Syf1_CNRKL1_C"/>
    <property type="match status" value="1"/>
</dbReference>
<evidence type="ECO:0000256" key="5">
    <source>
        <dbReference type="ARBA" id="ARBA00022737"/>
    </source>
</evidence>
<evidence type="ECO:0000256" key="1">
    <source>
        <dbReference type="ARBA" id="ARBA00004123"/>
    </source>
</evidence>
<sequence>MASVTTMNDENNLLDKIEETDLPFELKLLENVSDETVWDNYINHKKLHIETSEIDSKIRYEEQLLALLYRKSWALISDFSVWCEFIDYYVEFVGHFSFNPTELNKIDLCFNYNEERWGTKVEFWVKRLEFLLKYKDHIDASQILALVDRSFEKLKYSDHLEIWNVVLLKIMLINGIPTSLQFRVYFSYMIYIKNQIKFGLLEDYDRLKKSMDLDTAFEKLLSLTENIADLERFHKLFLQLTESNILINFTVSELELNLKYFQRLANLARMESNCLNFTSQIYESIIQKFPDQQSTFTIKYANLLIGIDDFKKGIQLLEDHMNKSLTVKDFSLLFDSLTAQLEKRIEYTSENNMTDELSNLVDRLEYLLGARKLLLNDVKLRQNINSPVAWLERLKILGDDESKITELLDCYAKAVLSIVTKKIPQDERHIFAQIWCNYAKLYFKKGDLQNCRSLFETATKVPWTEMEQLETIWIEWIKCEIATGDLERATHVASLSIMIPQQVMNGKVDIKDESVSVHMKLFKSLRLWCLFLDLVENTKDFDAVCKSYDDAFELKVVNSVIATNYCFYLEEKGFYEKCFSILERALNIFAGNSKDVIFTIYMNKVLKYWSDLEWDKERVREVFEKGIDHFSRRRDTEKLRDAYVLYAHWEFEHGSRMRSLKVLREGIDVSQRQEDKLTLYKILIVNTIEVKNLEWAVDVFIDAIDELSVQLPGYIETIISSFVNTEVALKNIGKAREVLRYASENIMEFNKNDSDRALIWDLFKKFELEHGDESSYKDMLKKKQYLENMYGAIKMTPNTPSEIETQLRDEIGFVKSSTGPKTTTYTVEEEIKETGESKKNGDDNEIELEIDLAEL</sequence>
<dbReference type="GO" id="GO:0000349">
    <property type="term" value="P:generation of catalytic spliceosome for first transesterification step"/>
    <property type="evidence" value="ECO:0007669"/>
    <property type="project" value="TreeGrafter"/>
</dbReference>
<organism evidence="12 13">
    <name type="scientific">Pichia inconspicua</name>
    <dbReference type="NCBI Taxonomy" id="52247"/>
    <lineage>
        <taxon>Eukaryota</taxon>
        <taxon>Fungi</taxon>
        <taxon>Dikarya</taxon>
        <taxon>Ascomycota</taxon>
        <taxon>Saccharomycotina</taxon>
        <taxon>Pichiomycetes</taxon>
        <taxon>Pichiales</taxon>
        <taxon>Pichiaceae</taxon>
        <taxon>Pichia</taxon>
    </lineage>
</organism>
<dbReference type="EMBL" id="SELW01000569">
    <property type="protein sequence ID" value="TID20456.1"/>
    <property type="molecule type" value="Genomic_DNA"/>
</dbReference>
<reference evidence="12 13" key="1">
    <citation type="journal article" date="2019" name="Front. Genet.">
        <title>Whole-Genome Sequencing of the Opportunistic Yeast Pathogen Candida inconspicua Uncovers Its Hybrid Origin.</title>
        <authorList>
            <person name="Mixao V."/>
            <person name="Hansen A.P."/>
            <person name="Saus E."/>
            <person name="Boekhout T."/>
            <person name="Lass-Florl C."/>
            <person name="Gabaldon T."/>
        </authorList>
    </citation>
    <scope>NUCLEOTIDE SEQUENCE [LARGE SCALE GENOMIC DNA]</scope>
    <source>
        <strain evidence="12 13">CBS 180</strain>
    </source>
</reference>
<evidence type="ECO:0000256" key="2">
    <source>
        <dbReference type="ARBA" id="ARBA00008644"/>
    </source>
</evidence>
<dbReference type="GO" id="GO:0071014">
    <property type="term" value="C:post-mRNA release spliceosomal complex"/>
    <property type="evidence" value="ECO:0007669"/>
    <property type="project" value="TreeGrafter"/>
</dbReference>
<gene>
    <name evidence="12" type="ORF">CANINC_003573</name>
</gene>
<dbReference type="GO" id="GO:0000974">
    <property type="term" value="C:Prp19 complex"/>
    <property type="evidence" value="ECO:0007669"/>
    <property type="project" value="TreeGrafter"/>
</dbReference>
<dbReference type="Proteomes" id="UP000307173">
    <property type="component" value="Unassembled WGS sequence"/>
</dbReference>
<dbReference type="InterPro" id="IPR045075">
    <property type="entry name" value="Syf1-like"/>
</dbReference>
<dbReference type="STRING" id="52247.A0A4T0WYE4"/>
<keyword evidence="3" id="KW-0507">mRNA processing</keyword>
<evidence type="ECO:0000256" key="4">
    <source>
        <dbReference type="ARBA" id="ARBA00022728"/>
    </source>
</evidence>
<evidence type="ECO:0000256" key="3">
    <source>
        <dbReference type="ARBA" id="ARBA00022664"/>
    </source>
</evidence>
<comment type="subcellular location">
    <subcellularLocation>
        <location evidence="1">Nucleus</location>
    </subcellularLocation>
</comment>
<dbReference type="GO" id="GO:0071007">
    <property type="term" value="C:U2-type catalytic step 2 spliceosome"/>
    <property type="evidence" value="ECO:0007669"/>
    <property type="project" value="TreeGrafter"/>
</dbReference>
<proteinExistence type="inferred from homology"/>
<dbReference type="Pfam" id="PF23220">
    <property type="entry name" value="HAT_Syf1_M"/>
    <property type="match status" value="1"/>
</dbReference>